<dbReference type="AlphaFoldDB" id="A0A3E1NQP2"/>
<dbReference type="Pfam" id="PF18347">
    <property type="entry name" value="DUF5606"/>
    <property type="match status" value="1"/>
</dbReference>
<dbReference type="EMBL" id="QTJU01000001">
    <property type="protein sequence ID" value="RFM30246.1"/>
    <property type="molecule type" value="Genomic_DNA"/>
</dbReference>
<dbReference type="InterPro" id="IPR049280">
    <property type="entry name" value="DUF6852"/>
</dbReference>
<evidence type="ECO:0000259" key="2">
    <source>
        <dbReference type="Pfam" id="PF18347"/>
    </source>
</evidence>
<feature type="compositionally biased region" description="Basic residues" evidence="1">
    <location>
        <begin position="182"/>
        <end position="195"/>
    </location>
</feature>
<dbReference type="InterPro" id="IPR049281">
    <property type="entry name" value="BVU_3817-like_C_sf"/>
</dbReference>
<feature type="region of interest" description="Disordered" evidence="1">
    <location>
        <begin position="128"/>
        <end position="195"/>
    </location>
</feature>
<evidence type="ECO:0000259" key="3">
    <source>
        <dbReference type="Pfam" id="PF21186"/>
    </source>
</evidence>
<evidence type="ECO:0000313" key="5">
    <source>
        <dbReference type="Proteomes" id="UP000261284"/>
    </source>
</evidence>
<organism evidence="4 5">
    <name type="scientific">Deminuibacter soli</name>
    <dbReference type="NCBI Taxonomy" id="2291815"/>
    <lineage>
        <taxon>Bacteria</taxon>
        <taxon>Pseudomonadati</taxon>
        <taxon>Bacteroidota</taxon>
        <taxon>Chitinophagia</taxon>
        <taxon>Chitinophagales</taxon>
        <taxon>Chitinophagaceae</taxon>
        <taxon>Deminuibacter</taxon>
    </lineage>
</organism>
<dbReference type="Gene3D" id="2.30.30.730">
    <property type="match status" value="1"/>
</dbReference>
<accession>A0A3E1NQP2</accession>
<proteinExistence type="predicted"/>
<evidence type="ECO:0000313" key="4">
    <source>
        <dbReference type="EMBL" id="RFM30246.1"/>
    </source>
</evidence>
<feature type="compositionally biased region" description="Low complexity" evidence="1">
    <location>
        <begin position="138"/>
        <end position="174"/>
    </location>
</feature>
<reference evidence="4 5" key="1">
    <citation type="submission" date="2018-08" db="EMBL/GenBank/DDBJ databases">
        <title>Chitinophagaceae sp. K23C18032701, a novel bacterium isolated from forest soil.</title>
        <authorList>
            <person name="Wang C."/>
        </authorList>
    </citation>
    <scope>NUCLEOTIDE SEQUENCE [LARGE SCALE GENOMIC DNA]</scope>
    <source>
        <strain evidence="4 5">K23C18032701</strain>
    </source>
</reference>
<dbReference type="RefSeq" id="WP_116846002.1">
    <property type="nucleotide sequence ID" value="NZ_QTJU01000001.1"/>
</dbReference>
<dbReference type="Proteomes" id="UP000261284">
    <property type="component" value="Unassembled WGS sequence"/>
</dbReference>
<comment type="caution">
    <text evidence="4">The sequence shown here is derived from an EMBL/GenBank/DDBJ whole genome shotgun (WGS) entry which is preliminary data.</text>
</comment>
<dbReference type="InterPro" id="IPR049282">
    <property type="entry name" value="BVU_3817_N_sf"/>
</dbReference>
<gene>
    <name evidence="4" type="ORF">DXN05_04560</name>
</gene>
<sequence>MEYSRIISVTGLSGLFELVGSKSDGAIVRSLEDKSTKFVSSRIHSFSHLESIEVYTERDNVNLVEVFQAMNASKESLPSEKEAGAIKGYFQKVYPSMDFARVYGSDMKKMVKWFSILKKEDVEFKLSELPEEEEEATATEAVAAPAQEEAPAPAPAKKAAKKAPAAATEPATGDAADEAAAPKKRAPRKKKTEEE</sequence>
<dbReference type="Pfam" id="PF21186">
    <property type="entry name" value="DUF6852"/>
    <property type="match status" value="1"/>
</dbReference>
<feature type="domain" description="DUF6852" evidence="3">
    <location>
        <begin position="52"/>
        <end position="117"/>
    </location>
</feature>
<evidence type="ECO:0000256" key="1">
    <source>
        <dbReference type="SAM" id="MobiDB-lite"/>
    </source>
</evidence>
<protein>
    <submittedName>
        <fullName evidence="4">Uncharacterized protein</fullName>
    </submittedName>
</protein>
<name>A0A3E1NQP2_9BACT</name>
<keyword evidence="5" id="KW-1185">Reference proteome</keyword>
<dbReference type="InterPro" id="IPR041218">
    <property type="entry name" value="DUF5606"/>
</dbReference>
<dbReference type="Gene3D" id="1.10.10.1650">
    <property type="match status" value="1"/>
</dbReference>
<dbReference type="OrthoDB" id="675198at2"/>
<feature type="domain" description="DUF5606" evidence="2">
    <location>
        <begin position="5"/>
        <end position="47"/>
    </location>
</feature>